<dbReference type="InterPro" id="IPR011042">
    <property type="entry name" value="6-blade_b-propeller_TolB-like"/>
</dbReference>
<keyword evidence="1" id="KW-0732">Signal</keyword>
<dbReference type="Pfam" id="PF02333">
    <property type="entry name" value="Phytase"/>
    <property type="match status" value="2"/>
</dbReference>
<accession>A0A7W7I0P7</accession>
<dbReference type="RefSeq" id="WP_184995417.1">
    <property type="nucleotide sequence ID" value="NZ_BOMK01000075.1"/>
</dbReference>
<dbReference type="AlphaFoldDB" id="A0A7W7I0P7"/>
<evidence type="ECO:0000259" key="2">
    <source>
        <dbReference type="PROSITE" id="PS51662"/>
    </source>
</evidence>
<dbReference type="Proteomes" id="UP000578112">
    <property type="component" value="Unassembled WGS sequence"/>
</dbReference>
<dbReference type="PROSITE" id="PS51662">
    <property type="entry name" value="BP_PHYTASE"/>
    <property type="match status" value="1"/>
</dbReference>
<sequence>MRTVAFTTAVVLSAVAAPGPAAAAPEPAPRPVTATTETPALYDDEAGGDADADDPAIWIHPRLRSRSLVIGTAKNGGLRVYDLSGRQVQSVAAGEGGRFNNVDIVSGLPLGGARADVAVVTDRGRDRLRFYRIDPAAVARGDAPLVDVTAADVPLLFSRDEAEVEGQSTGYGLATYGRHAVVSRRHATRLGVFELRGEAGRVTYRGTDTLDLPSRFRLPNGRTWTPCAEPGELPQVEGMVVDDKAGVLYASQEDVGLWRIDLRGGRFAGGARLVEKVTEYGAPATYDPETEECTVSGPGYGGRIRADVEGATIYRTGRGDGYLLISSQGDSRFFVYDLRTNRPVSGFTVADGRFADGVQHSDGAAATSTPLPGYPQGLLVLHDGENTPDQGRVSTNFKFVDWRSLRLR</sequence>
<dbReference type="EMBL" id="JACHNH010000001">
    <property type="protein sequence ID" value="MBB4764205.1"/>
    <property type="molecule type" value="Genomic_DNA"/>
</dbReference>
<protein>
    <submittedName>
        <fullName evidence="3">3-phytase</fullName>
        <ecNumber evidence="3">3.1.3.8</ecNumber>
    </submittedName>
</protein>
<proteinExistence type="predicted"/>
<feature type="domain" description="BPP" evidence="2">
    <location>
        <begin position="22"/>
        <end position="408"/>
    </location>
</feature>
<feature type="chain" id="PRO_5031456492" evidence="1">
    <location>
        <begin position="24"/>
        <end position="408"/>
    </location>
</feature>
<comment type="caution">
    <text evidence="3">The sequence shown here is derived from an EMBL/GenBank/DDBJ whole genome shotgun (WGS) entry which is preliminary data.</text>
</comment>
<keyword evidence="3" id="KW-0378">Hydrolase</keyword>
<dbReference type="EC" id="3.1.3.8" evidence="3"/>
<dbReference type="SUPFAM" id="SSF50956">
    <property type="entry name" value="Thermostable phytase (3-phytase)"/>
    <property type="match status" value="1"/>
</dbReference>
<evidence type="ECO:0000256" key="1">
    <source>
        <dbReference type="SAM" id="SignalP"/>
    </source>
</evidence>
<organism evidence="3 4">
    <name type="scientific">Actinoplanes digitatis</name>
    <dbReference type="NCBI Taxonomy" id="1868"/>
    <lineage>
        <taxon>Bacteria</taxon>
        <taxon>Bacillati</taxon>
        <taxon>Actinomycetota</taxon>
        <taxon>Actinomycetes</taxon>
        <taxon>Micromonosporales</taxon>
        <taxon>Micromonosporaceae</taxon>
        <taxon>Actinoplanes</taxon>
    </lineage>
</organism>
<dbReference type="GO" id="GO:0016158">
    <property type="term" value="F:inositol hexakisphosphate 3-phosphatase activity"/>
    <property type="evidence" value="ECO:0007669"/>
    <property type="project" value="UniProtKB-EC"/>
</dbReference>
<feature type="signal peptide" evidence="1">
    <location>
        <begin position="1"/>
        <end position="23"/>
    </location>
</feature>
<dbReference type="Gene3D" id="2.120.10.30">
    <property type="entry name" value="TolB, C-terminal domain"/>
    <property type="match status" value="1"/>
</dbReference>
<gene>
    <name evidence="3" type="ORF">BJ971_004761</name>
</gene>
<keyword evidence="4" id="KW-1185">Reference proteome</keyword>
<reference evidence="3 4" key="1">
    <citation type="submission" date="2020-08" db="EMBL/GenBank/DDBJ databases">
        <title>Sequencing the genomes of 1000 actinobacteria strains.</title>
        <authorList>
            <person name="Klenk H.-P."/>
        </authorList>
    </citation>
    <scope>NUCLEOTIDE SEQUENCE [LARGE SCALE GENOMIC DNA]</scope>
    <source>
        <strain evidence="3 4">DSM 43149</strain>
    </source>
</reference>
<evidence type="ECO:0000313" key="3">
    <source>
        <dbReference type="EMBL" id="MBB4764205.1"/>
    </source>
</evidence>
<name>A0A7W7I0P7_9ACTN</name>
<evidence type="ECO:0000313" key="4">
    <source>
        <dbReference type="Proteomes" id="UP000578112"/>
    </source>
</evidence>
<dbReference type="InterPro" id="IPR003431">
    <property type="entry name" value="B-propeller_Phytase"/>
</dbReference>